<accession>A0A382VLU8</accession>
<feature type="non-terminal residue" evidence="2">
    <location>
        <position position="193"/>
    </location>
</feature>
<keyword evidence="1" id="KW-0472">Membrane</keyword>
<sequence>MNRPILENEYINLKNVFYFVFNVFRQYLKIILSVIVIFMLYYFFLKTPSYSSEVSFYTNYNESNQSSALSFIRSFAGDKFEKNLYLGFTISEYLVSEKLLQHVVEQEYNIKGEKKTLIDYWGSEYNNIFSINPIATVKKINRRINMSGNLSIEEKKLLFAKEILKDSIIHLEDKQSSLNAISVTVRANPELSQ</sequence>
<dbReference type="EMBL" id="UINC01153026">
    <property type="protein sequence ID" value="SVD47507.1"/>
    <property type="molecule type" value="Genomic_DNA"/>
</dbReference>
<reference evidence="2" key="1">
    <citation type="submission" date="2018-05" db="EMBL/GenBank/DDBJ databases">
        <authorList>
            <person name="Lanie J.A."/>
            <person name="Ng W.-L."/>
            <person name="Kazmierczak K.M."/>
            <person name="Andrzejewski T.M."/>
            <person name="Davidsen T.M."/>
            <person name="Wayne K.J."/>
            <person name="Tettelin H."/>
            <person name="Glass J.I."/>
            <person name="Rusch D."/>
            <person name="Podicherti R."/>
            <person name="Tsui H.-C.T."/>
            <person name="Winkler M.E."/>
        </authorList>
    </citation>
    <scope>NUCLEOTIDE SEQUENCE</scope>
</reference>
<name>A0A382VLU8_9ZZZZ</name>
<feature type="transmembrane region" description="Helical" evidence="1">
    <location>
        <begin position="27"/>
        <end position="45"/>
    </location>
</feature>
<evidence type="ECO:0000256" key="1">
    <source>
        <dbReference type="SAM" id="Phobius"/>
    </source>
</evidence>
<proteinExistence type="predicted"/>
<gene>
    <name evidence="2" type="ORF">METZ01_LOCUS400361</name>
</gene>
<keyword evidence="1" id="KW-1133">Transmembrane helix</keyword>
<evidence type="ECO:0008006" key="3">
    <source>
        <dbReference type="Google" id="ProtNLM"/>
    </source>
</evidence>
<evidence type="ECO:0000313" key="2">
    <source>
        <dbReference type="EMBL" id="SVD47507.1"/>
    </source>
</evidence>
<keyword evidence="1" id="KW-0812">Transmembrane</keyword>
<dbReference type="AlphaFoldDB" id="A0A382VLU8"/>
<protein>
    <recommendedName>
        <fullName evidence="3">Polysaccharide chain length determinant N-terminal domain-containing protein</fullName>
    </recommendedName>
</protein>
<organism evidence="2">
    <name type="scientific">marine metagenome</name>
    <dbReference type="NCBI Taxonomy" id="408172"/>
    <lineage>
        <taxon>unclassified sequences</taxon>
        <taxon>metagenomes</taxon>
        <taxon>ecological metagenomes</taxon>
    </lineage>
</organism>